<evidence type="ECO:0000313" key="1">
    <source>
        <dbReference type="EMBL" id="KKK86191.1"/>
    </source>
</evidence>
<accession>A0A0F9BP89</accession>
<dbReference type="AlphaFoldDB" id="A0A0F9BP89"/>
<reference evidence="1" key="1">
    <citation type="journal article" date="2015" name="Nature">
        <title>Complex archaea that bridge the gap between prokaryotes and eukaryotes.</title>
        <authorList>
            <person name="Spang A."/>
            <person name="Saw J.H."/>
            <person name="Jorgensen S.L."/>
            <person name="Zaremba-Niedzwiedzka K."/>
            <person name="Martijn J."/>
            <person name="Lind A.E."/>
            <person name="van Eijk R."/>
            <person name="Schleper C."/>
            <person name="Guy L."/>
            <person name="Ettema T.J."/>
        </authorList>
    </citation>
    <scope>NUCLEOTIDE SEQUENCE</scope>
</reference>
<dbReference type="EMBL" id="LAZR01050960">
    <property type="protein sequence ID" value="KKK86191.1"/>
    <property type="molecule type" value="Genomic_DNA"/>
</dbReference>
<proteinExistence type="predicted"/>
<organism evidence="1">
    <name type="scientific">marine sediment metagenome</name>
    <dbReference type="NCBI Taxonomy" id="412755"/>
    <lineage>
        <taxon>unclassified sequences</taxon>
        <taxon>metagenomes</taxon>
        <taxon>ecological metagenomes</taxon>
    </lineage>
</organism>
<name>A0A0F9BP89_9ZZZZ</name>
<dbReference type="GO" id="GO:0008237">
    <property type="term" value="F:metallopeptidase activity"/>
    <property type="evidence" value="ECO:0007669"/>
    <property type="project" value="InterPro"/>
</dbReference>
<protein>
    <submittedName>
        <fullName evidence="1">Uncharacterized protein</fullName>
    </submittedName>
</protein>
<gene>
    <name evidence="1" type="ORF">LCGC14_2765710</name>
</gene>
<comment type="caution">
    <text evidence="1">The sequence shown here is derived from an EMBL/GenBank/DDBJ whole genome shotgun (WGS) entry which is preliminary data.</text>
</comment>
<dbReference type="Gene3D" id="3.40.390.10">
    <property type="entry name" value="Collagenase (Catalytic Domain)"/>
    <property type="match status" value="1"/>
</dbReference>
<dbReference type="InterPro" id="IPR024079">
    <property type="entry name" value="MetalloPept_cat_dom_sf"/>
</dbReference>
<sequence>MPGINKLWPIIALTVLAFLFSVTPSFSFLYDGYHWDESDLPVTWQINQDGTADCTGEFDAIRAAYQTWENVSGSYFTETYLGTTSRGLSDPWDGYNVVSWGDSEEDNNVIAVCWTWYYTATLEIFECDIEFQDNHTWSSSGEAGKFDV</sequence>